<dbReference type="InterPro" id="IPR039425">
    <property type="entry name" value="RNA_pol_sigma-70-like"/>
</dbReference>
<dbReference type="SUPFAM" id="SSF88659">
    <property type="entry name" value="Sigma3 and sigma4 domains of RNA polymerase sigma factors"/>
    <property type="match status" value="1"/>
</dbReference>
<evidence type="ECO:0000259" key="6">
    <source>
        <dbReference type="Pfam" id="PF04542"/>
    </source>
</evidence>
<dbReference type="Gene3D" id="1.10.1740.10">
    <property type="match status" value="1"/>
</dbReference>
<proteinExistence type="inferred from homology"/>
<keyword evidence="2" id="KW-0805">Transcription regulation</keyword>
<dbReference type="InterPro" id="IPR013325">
    <property type="entry name" value="RNA_pol_sigma_r2"/>
</dbReference>
<accession>A0A3R5TDD0</accession>
<dbReference type="InterPro" id="IPR036388">
    <property type="entry name" value="WH-like_DNA-bd_sf"/>
</dbReference>
<dbReference type="InterPro" id="IPR014284">
    <property type="entry name" value="RNA_pol_sigma-70_dom"/>
</dbReference>
<dbReference type="InterPro" id="IPR007627">
    <property type="entry name" value="RNA_pol_sigma70_r2"/>
</dbReference>
<dbReference type="KEGG" id="cmah:C1I91_03410"/>
<evidence type="ECO:0000259" key="7">
    <source>
        <dbReference type="Pfam" id="PF08281"/>
    </source>
</evidence>
<feature type="domain" description="RNA polymerase sigma factor 70 region 4 type 2" evidence="7">
    <location>
        <begin position="123"/>
        <end position="174"/>
    </location>
</feature>
<dbReference type="GO" id="GO:0003677">
    <property type="term" value="F:DNA binding"/>
    <property type="evidence" value="ECO:0007669"/>
    <property type="project" value="UniProtKB-KW"/>
</dbReference>
<keyword evidence="5" id="KW-0804">Transcription</keyword>
<dbReference type="InterPro" id="IPR013324">
    <property type="entry name" value="RNA_pol_sigma_r3/r4-like"/>
</dbReference>
<protein>
    <submittedName>
        <fullName evidence="8">RNA polymerase subunit sigma-24</fullName>
    </submittedName>
</protein>
<keyword evidence="3" id="KW-0731">Sigma factor</keyword>
<sequence>MKITSENFIDQLIKKNPSALDYVVDNYSNLIFKVIVSVIGIDHREDCMECLNDVLLKIWNNITSYKAEEAKFTSWLIAVSKYNAIDYKRKLSKLKNNCDIEDVTLIDEKSTEVEILAKESNKELLDIISTMSYPDKDIFIRRYLMGESINEICLALDLSRSSVDNRIFRGKKQLKKQINDFYGGIINE</sequence>
<evidence type="ECO:0000256" key="5">
    <source>
        <dbReference type="ARBA" id="ARBA00023163"/>
    </source>
</evidence>
<evidence type="ECO:0000313" key="8">
    <source>
        <dbReference type="EMBL" id="QAA30779.1"/>
    </source>
</evidence>
<dbReference type="Proteomes" id="UP000286268">
    <property type="component" value="Chromosome"/>
</dbReference>
<reference evidence="8 9" key="1">
    <citation type="submission" date="2018-01" db="EMBL/GenBank/DDBJ databases">
        <title>Genome Sequencing and Assembly of Anaerobacter polyendosporus strain CT4.</title>
        <authorList>
            <person name="Tachaapaikoon C."/>
            <person name="Sutheeworapong S."/>
            <person name="Jenjaroenpun P."/>
            <person name="Wongsurawat T."/>
            <person name="Nookeaw I."/>
            <person name="Cheawchanlertfa P."/>
            <person name="Kosugi A."/>
            <person name="Cheevadhanarak S."/>
            <person name="Ratanakhanokchai K."/>
        </authorList>
    </citation>
    <scope>NUCLEOTIDE SEQUENCE [LARGE SCALE GENOMIC DNA]</scope>
    <source>
        <strain evidence="8 9">CT4</strain>
    </source>
</reference>
<comment type="similarity">
    <text evidence="1">Belongs to the sigma-70 factor family. ECF subfamily.</text>
</comment>
<dbReference type="CDD" id="cd06171">
    <property type="entry name" value="Sigma70_r4"/>
    <property type="match status" value="1"/>
</dbReference>
<dbReference type="EMBL" id="CP025746">
    <property type="protein sequence ID" value="QAA30779.1"/>
    <property type="molecule type" value="Genomic_DNA"/>
</dbReference>
<dbReference type="PANTHER" id="PTHR43133:SF8">
    <property type="entry name" value="RNA POLYMERASE SIGMA FACTOR HI_1459-RELATED"/>
    <property type="match status" value="1"/>
</dbReference>
<keyword evidence="4" id="KW-0238">DNA-binding</keyword>
<dbReference type="NCBIfam" id="TIGR02937">
    <property type="entry name" value="sigma70-ECF"/>
    <property type="match status" value="1"/>
</dbReference>
<dbReference type="GO" id="GO:0016987">
    <property type="term" value="F:sigma factor activity"/>
    <property type="evidence" value="ECO:0007669"/>
    <property type="project" value="UniProtKB-KW"/>
</dbReference>
<evidence type="ECO:0000256" key="4">
    <source>
        <dbReference type="ARBA" id="ARBA00023125"/>
    </source>
</evidence>
<dbReference type="RefSeq" id="WP_128211231.1">
    <property type="nucleotide sequence ID" value="NZ_CP025746.1"/>
</dbReference>
<dbReference type="OrthoDB" id="2678696at2"/>
<dbReference type="InterPro" id="IPR013249">
    <property type="entry name" value="RNA_pol_sigma70_r4_t2"/>
</dbReference>
<dbReference type="Gene3D" id="1.10.10.10">
    <property type="entry name" value="Winged helix-like DNA-binding domain superfamily/Winged helix DNA-binding domain"/>
    <property type="match status" value="1"/>
</dbReference>
<keyword evidence="9" id="KW-1185">Reference proteome</keyword>
<dbReference type="Pfam" id="PF04542">
    <property type="entry name" value="Sigma70_r2"/>
    <property type="match status" value="1"/>
</dbReference>
<dbReference type="GO" id="GO:0006352">
    <property type="term" value="P:DNA-templated transcription initiation"/>
    <property type="evidence" value="ECO:0007669"/>
    <property type="project" value="InterPro"/>
</dbReference>
<dbReference type="AlphaFoldDB" id="A0A3R5TDD0"/>
<evidence type="ECO:0000256" key="3">
    <source>
        <dbReference type="ARBA" id="ARBA00023082"/>
    </source>
</evidence>
<evidence type="ECO:0000256" key="2">
    <source>
        <dbReference type="ARBA" id="ARBA00023015"/>
    </source>
</evidence>
<gene>
    <name evidence="8" type="ORF">C1I91_03410</name>
</gene>
<name>A0A3R5TDD0_9CLOT</name>
<dbReference type="SUPFAM" id="SSF88946">
    <property type="entry name" value="Sigma2 domain of RNA polymerase sigma factors"/>
    <property type="match status" value="1"/>
</dbReference>
<organism evidence="8 9">
    <name type="scientific">Clostridium manihotivorum</name>
    <dbReference type="NCBI Taxonomy" id="2320868"/>
    <lineage>
        <taxon>Bacteria</taxon>
        <taxon>Bacillati</taxon>
        <taxon>Bacillota</taxon>
        <taxon>Clostridia</taxon>
        <taxon>Eubacteriales</taxon>
        <taxon>Clostridiaceae</taxon>
        <taxon>Clostridium</taxon>
    </lineage>
</organism>
<feature type="domain" description="RNA polymerase sigma-70 region 2" evidence="6">
    <location>
        <begin position="24"/>
        <end position="92"/>
    </location>
</feature>
<evidence type="ECO:0000313" key="9">
    <source>
        <dbReference type="Proteomes" id="UP000286268"/>
    </source>
</evidence>
<dbReference type="PANTHER" id="PTHR43133">
    <property type="entry name" value="RNA POLYMERASE ECF-TYPE SIGMA FACTO"/>
    <property type="match status" value="1"/>
</dbReference>
<evidence type="ECO:0000256" key="1">
    <source>
        <dbReference type="ARBA" id="ARBA00010641"/>
    </source>
</evidence>
<dbReference type="Pfam" id="PF08281">
    <property type="entry name" value="Sigma70_r4_2"/>
    <property type="match status" value="1"/>
</dbReference>